<evidence type="ECO:0000256" key="5">
    <source>
        <dbReference type="ARBA" id="ARBA00023054"/>
    </source>
</evidence>
<keyword evidence="6" id="KW-0966">Cell projection</keyword>
<feature type="domain" description="Cortactin-binding protein-2 N-terminal" evidence="8">
    <location>
        <begin position="34"/>
        <end position="136"/>
    </location>
</feature>
<dbReference type="AlphaFoldDB" id="A0A8T2N5F8"/>
<keyword evidence="10" id="KW-1185">Reference proteome</keyword>
<evidence type="ECO:0000256" key="7">
    <source>
        <dbReference type="SAM" id="MobiDB-lite"/>
    </source>
</evidence>
<keyword evidence="4" id="KW-0597">Phosphoprotein</keyword>
<proteinExistence type="predicted"/>
<feature type="non-terminal residue" evidence="9">
    <location>
        <position position="1"/>
    </location>
</feature>
<evidence type="ECO:0000313" key="10">
    <source>
        <dbReference type="Proteomes" id="UP000824540"/>
    </source>
</evidence>
<evidence type="ECO:0000256" key="3">
    <source>
        <dbReference type="ARBA" id="ARBA00022490"/>
    </source>
</evidence>
<organism evidence="9 10">
    <name type="scientific">Albula glossodonta</name>
    <name type="common">roundjaw bonefish</name>
    <dbReference type="NCBI Taxonomy" id="121402"/>
    <lineage>
        <taxon>Eukaryota</taxon>
        <taxon>Metazoa</taxon>
        <taxon>Chordata</taxon>
        <taxon>Craniata</taxon>
        <taxon>Vertebrata</taxon>
        <taxon>Euteleostomi</taxon>
        <taxon>Actinopterygii</taxon>
        <taxon>Neopterygii</taxon>
        <taxon>Teleostei</taxon>
        <taxon>Albuliformes</taxon>
        <taxon>Albulidae</taxon>
        <taxon>Albula</taxon>
    </lineage>
</organism>
<evidence type="ECO:0000256" key="6">
    <source>
        <dbReference type="ARBA" id="ARBA00023273"/>
    </source>
</evidence>
<evidence type="ECO:0000259" key="8">
    <source>
        <dbReference type="Pfam" id="PF09727"/>
    </source>
</evidence>
<evidence type="ECO:0000313" key="9">
    <source>
        <dbReference type="EMBL" id="KAG9332912.1"/>
    </source>
</evidence>
<keyword evidence="3" id="KW-0963">Cytoplasm</keyword>
<name>A0A8T2N5F8_9TELE</name>
<gene>
    <name evidence="9" type="ORF">JZ751_014057</name>
</gene>
<evidence type="ECO:0000256" key="2">
    <source>
        <dbReference type="ARBA" id="ARBA00004496"/>
    </source>
</evidence>
<dbReference type="EMBL" id="JAFBMS010000230">
    <property type="protein sequence ID" value="KAG9332912.1"/>
    <property type="molecule type" value="Genomic_DNA"/>
</dbReference>
<protein>
    <recommendedName>
        <fullName evidence="8">Cortactin-binding protein-2 N-terminal domain-containing protein</fullName>
    </recommendedName>
</protein>
<dbReference type="OrthoDB" id="6021133at2759"/>
<feature type="compositionally biased region" description="Basic and acidic residues" evidence="7">
    <location>
        <begin position="208"/>
        <end position="247"/>
    </location>
</feature>
<dbReference type="Pfam" id="PF09727">
    <property type="entry name" value="CortBP2"/>
    <property type="match status" value="1"/>
</dbReference>
<keyword evidence="5" id="KW-0175">Coiled coil</keyword>
<evidence type="ECO:0000256" key="4">
    <source>
        <dbReference type="ARBA" id="ARBA00022553"/>
    </source>
</evidence>
<dbReference type="PANTHER" id="PTHR23166">
    <property type="entry name" value="FILAMIN/GPBP-INTERACTING PROTEIN"/>
    <property type="match status" value="1"/>
</dbReference>
<feature type="region of interest" description="Disordered" evidence="7">
    <location>
        <begin position="197"/>
        <end position="247"/>
    </location>
</feature>
<sequence>MATDGAGGEQPPPIQTLATAGSIRVKCELNMDTLSKTELLTLFSIMEGELEARDLVIEALKARKKDAFLQERYGLYRLADPFLALQRDLQPGGGELEQPVCASPLSVLETVMAHCRKMQDRMATQLTTADAQQKKLQLENAELQGLGQEQGKLSAQLQEEREKHKLTVAMLVNECKQLAERVLEAGQRLQEVSAQLAEKGRASSQLGEELRVEREKGQQMEAQMEKQLAELDTEREQLRARLGREEA</sequence>
<comment type="caution">
    <text evidence="9">The sequence shown here is derived from an EMBL/GenBank/DDBJ whole genome shotgun (WGS) entry which is preliminary data.</text>
</comment>
<dbReference type="InterPro" id="IPR019131">
    <property type="entry name" value="Cortactin-binding_p2_N"/>
</dbReference>
<dbReference type="GO" id="GO:0005737">
    <property type="term" value="C:cytoplasm"/>
    <property type="evidence" value="ECO:0007669"/>
    <property type="project" value="UniProtKB-SubCell"/>
</dbReference>
<dbReference type="PANTHER" id="PTHR23166:SF9">
    <property type="entry name" value="CTTNBP2 N-TERMINAL-LIKE PROTEIN"/>
    <property type="match status" value="1"/>
</dbReference>
<evidence type="ECO:0000256" key="1">
    <source>
        <dbReference type="ARBA" id="ARBA00004316"/>
    </source>
</evidence>
<dbReference type="GO" id="GO:0015629">
    <property type="term" value="C:actin cytoskeleton"/>
    <property type="evidence" value="ECO:0007669"/>
    <property type="project" value="TreeGrafter"/>
</dbReference>
<dbReference type="Proteomes" id="UP000824540">
    <property type="component" value="Unassembled WGS sequence"/>
</dbReference>
<dbReference type="GO" id="GO:0042995">
    <property type="term" value="C:cell projection"/>
    <property type="evidence" value="ECO:0007669"/>
    <property type="project" value="UniProtKB-SubCell"/>
</dbReference>
<dbReference type="InterPro" id="IPR050719">
    <property type="entry name" value="Cortactin-Actin_Reg"/>
</dbReference>
<dbReference type="GO" id="GO:0051721">
    <property type="term" value="F:protein phosphatase 2A binding"/>
    <property type="evidence" value="ECO:0007669"/>
    <property type="project" value="TreeGrafter"/>
</dbReference>
<comment type="subcellular location">
    <subcellularLocation>
        <location evidence="1">Cell projection</location>
    </subcellularLocation>
    <subcellularLocation>
        <location evidence="2">Cytoplasm</location>
    </subcellularLocation>
</comment>
<reference evidence="9" key="1">
    <citation type="thesis" date="2021" institute="BYU ScholarsArchive" country="Provo, UT, USA">
        <title>Applications of and Algorithms for Genome Assembly and Genomic Analyses with an Emphasis on Marine Teleosts.</title>
        <authorList>
            <person name="Pickett B.D."/>
        </authorList>
    </citation>
    <scope>NUCLEOTIDE SEQUENCE</scope>
    <source>
        <strain evidence="9">HI-2016</strain>
    </source>
</reference>
<accession>A0A8T2N5F8</accession>